<evidence type="ECO:0000313" key="2">
    <source>
        <dbReference type="Proteomes" id="UP000054232"/>
    </source>
</evidence>
<dbReference type="Proteomes" id="UP000054232">
    <property type="component" value="Unassembled WGS sequence"/>
</dbReference>
<reference evidence="1 2" key="1">
    <citation type="submission" date="2014-04" db="EMBL/GenBank/DDBJ databases">
        <title>Genome evolution of avian class.</title>
        <authorList>
            <person name="Zhang G."/>
            <person name="Li C."/>
        </authorList>
    </citation>
    <scope>NUCLEOTIDE SEQUENCE [LARGE SCALE GENOMIC DNA]</scope>
    <source>
        <strain evidence="1">BGI_N326</strain>
    </source>
</reference>
<dbReference type="AlphaFoldDB" id="A0A093LLP6"/>
<dbReference type="EMBL" id="KK574999">
    <property type="protein sequence ID" value="KFW09816.1"/>
    <property type="molecule type" value="Genomic_DNA"/>
</dbReference>
<sequence>NGLKLFQGRSRLDIRENFFTGRVVRDWDRLSSELMESPSLGGFK</sequence>
<proteinExistence type="predicted"/>
<accession>A0A093LLP6</accession>
<protein>
    <submittedName>
        <fullName evidence="1">Uncharacterized protein</fullName>
    </submittedName>
</protein>
<name>A0A093LLP6_EURHL</name>
<evidence type="ECO:0000313" key="1">
    <source>
        <dbReference type="EMBL" id="KFW09816.1"/>
    </source>
</evidence>
<keyword evidence="2" id="KW-1185">Reference proteome</keyword>
<organism evidence="1 2">
    <name type="scientific">Eurypyga helias</name>
    <name type="common">Sunbittern</name>
    <name type="synonym">Ardea helias</name>
    <dbReference type="NCBI Taxonomy" id="54383"/>
    <lineage>
        <taxon>Eukaryota</taxon>
        <taxon>Metazoa</taxon>
        <taxon>Chordata</taxon>
        <taxon>Craniata</taxon>
        <taxon>Vertebrata</taxon>
        <taxon>Euteleostomi</taxon>
        <taxon>Archelosauria</taxon>
        <taxon>Archosauria</taxon>
        <taxon>Dinosauria</taxon>
        <taxon>Saurischia</taxon>
        <taxon>Theropoda</taxon>
        <taxon>Coelurosauria</taxon>
        <taxon>Aves</taxon>
        <taxon>Neognathae</taxon>
        <taxon>Neoaves</taxon>
        <taxon>Phaethontimorphae</taxon>
        <taxon>Eurypygiformes</taxon>
        <taxon>Eurypygidae</taxon>
        <taxon>Eurypyga</taxon>
    </lineage>
</organism>
<feature type="non-terminal residue" evidence="1">
    <location>
        <position position="1"/>
    </location>
</feature>
<feature type="non-terminal residue" evidence="1">
    <location>
        <position position="44"/>
    </location>
</feature>
<gene>
    <name evidence="1" type="ORF">N326_02515</name>
</gene>